<evidence type="ECO:0000256" key="1">
    <source>
        <dbReference type="SAM" id="MobiDB-lite"/>
    </source>
</evidence>
<evidence type="ECO:0000313" key="2">
    <source>
        <dbReference type="EMBL" id="TLX20720.1"/>
    </source>
</evidence>
<proteinExistence type="predicted"/>
<dbReference type="AlphaFoldDB" id="A0A5R9PDR4"/>
<dbReference type="RefSeq" id="WP_138349913.1">
    <property type="nucleotide sequence ID" value="NZ_SROY01000008.1"/>
</dbReference>
<protein>
    <recommendedName>
        <fullName evidence="4">Integrase catalytic domain-containing protein</fullName>
    </recommendedName>
</protein>
<gene>
    <name evidence="2" type="ORF">E5S66_12965</name>
</gene>
<evidence type="ECO:0000313" key="3">
    <source>
        <dbReference type="Proteomes" id="UP000308508"/>
    </source>
</evidence>
<reference evidence="2 3" key="1">
    <citation type="submission" date="2019-04" db="EMBL/GenBank/DDBJ databases">
        <authorList>
            <person name="Grouzdev D.S."/>
            <person name="Nazina T.N."/>
        </authorList>
    </citation>
    <scope>NUCLEOTIDE SEQUENCE [LARGE SCALE GENOMIC DNA]</scope>
    <source>
        <strain evidence="2 3">SHC 3-19</strain>
    </source>
</reference>
<dbReference type="Gene3D" id="3.30.420.10">
    <property type="entry name" value="Ribonuclease H-like superfamily/Ribonuclease H"/>
    <property type="match status" value="1"/>
</dbReference>
<dbReference type="GO" id="GO:0003676">
    <property type="term" value="F:nucleic acid binding"/>
    <property type="evidence" value="ECO:0007669"/>
    <property type="project" value="InterPro"/>
</dbReference>
<dbReference type="Proteomes" id="UP000308508">
    <property type="component" value="Unassembled WGS sequence"/>
</dbReference>
<name>A0A5R9PDR4_9GAMM</name>
<keyword evidence="3" id="KW-1185">Reference proteome</keyword>
<comment type="caution">
    <text evidence="2">The sequence shown here is derived from an EMBL/GenBank/DDBJ whole genome shotgun (WGS) entry which is preliminary data.</text>
</comment>
<evidence type="ECO:0008006" key="4">
    <source>
        <dbReference type="Google" id="ProtNLM"/>
    </source>
</evidence>
<feature type="region of interest" description="Disordered" evidence="1">
    <location>
        <begin position="586"/>
        <end position="619"/>
    </location>
</feature>
<accession>A0A5R9PDR4</accession>
<dbReference type="EMBL" id="SROY01000008">
    <property type="protein sequence ID" value="TLX20720.1"/>
    <property type="molecule type" value="Genomic_DNA"/>
</dbReference>
<dbReference type="InterPro" id="IPR036397">
    <property type="entry name" value="RNaseH_sf"/>
</dbReference>
<organism evidence="2 3">
    <name type="scientific">Thermomonas fusca</name>
    <dbReference type="NCBI Taxonomy" id="215690"/>
    <lineage>
        <taxon>Bacteria</taxon>
        <taxon>Pseudomonadati</taxon>
        <taxon>Pseudomonadota</taxon>
        <taxon>Gammaproteobacteria</taxon>
        <taxon>Lysobacterales</taxon>
        <taxon>Lysobacteraceae</taxon>
        <taxon>Thermomonas</taxon>
    </lineage>
</organism>
<sequence>MRSLYTCYPSEELAAWYKPKESDLTESIRSRFKEACAALTAVLTGDMGITRAADAHGLCHKRLRAMVKRAPQLAHDGQPYGFRVCVPWGTYQRGEQEGDAEMPRLAGPHAMSQLLSARPEIAIWIDEFGQPLPPGRPPKAFDRLHAKIVAELKRLDLRDFYPLNQADQGRRALLRFIRQRRIDHSDVGNLDTADAPPSTLSGIFRGSPFARTEIDGHRIDIEAVLGVALPNGGSVKRQITSMWLLVEIEVESRVIVGWVLRVGRAYNNLDLGSCITNSLQPWKRRELTIPGLEYAPGAGLPSGSLGAHSSWRSRLLALDNAKAHSALDFEQAFCRARGGMLFYGRAHEPRSRPIVEQFFSRLERGALRDVPGGFEPAKRLGENKIRISNFAPNDYPIQLHAFEELLDVIIANYNATPHPALGDLSPLQFLQMQGPKAFAFMPDTAEEDASDMGSVLVPLTVHGNRNEGVMPHVNYMYVRYRSPDLDHKWELVGKKVLARVRRHDLRSFVLMRTATTPLCAVRAAAPWNRTAHDETTRAMVMQWSKLRAGFSITGADCAIAAYVAFLRAQAPTSQQAVDQLARMEQVHNGTPPSSRPPTINAPMKIPPGGWISLDDENDF</sequence>